<evidence type="ECO:0000313" key="1">
    <source>
        <dbReference type="EMBL" id="BBF66367.1"/>
    </source>
</evidence>
<evidence type="ECO:0008006" key="3">
    <source>
        <dbReference type="Google" id="ProtNLM"/>
    </source>
</evidence>
<gene>
    <name evidence="1" type="ORF">AFERRID_25850</name>
</gene>
<keyword evidence="2" id="KW-1185">Reference proteome</keyword>
<reference evidence="1 2" key="1">
    <citation type="journal article" date="2018" name="Microbiol. Resour. Announc.">
        <title>Complete Genome Sequence of Acidithiobacillus ferridurans JCM 18981.</title>
        <authorList>
            <person name="Miyauchi T."/>
            <person name="Kouzuma A."/>
            <person name="Abe T."/>
            <person name="Watanabe K."/>
        </authorList>
    </citation>
    <scope>NUCLEOTIDE SEQUENCE [LARGE SCALE GENOMIC DNA]</scope>
    <source>
        <strain evidence="2">ATCC 33020 / DSM 29468 / JCM 18981 / 11Fe</strain>
    </source>
</reference>
<dbReference type="Proteomes" id="UP000280188">
    <property type="component" value="Chromosome"/>
</dbReference>
<name>A0A2Z6IMZ6_ACIFI</name>
<evidence type="ECO:0000313" key="2">
    <source>
        <dbReference type="Proteomes" id="UP000280188"/>
    </source>
</evidence>
<dbReference type="KEGG" id="afj:AFERRID_25850"/>
<sequence>MKCEHCGHGLIKTDRREEMTELDDDATEGQIADFFAAELSGDYGAWGIGIIEYYCSRCDMTFEFISDELQSYNPLIIEWHKKAKLGDYFSRFVFEYLAFIANLKNHICISAKSDRHAIQHLKRDSAREIRYIKLVMDNKLLRDMWVSVIKELDSNPLHNTSHDLDFPAIDGWWNNIGDHIDKSNNSRKGVVISLSDWGNMVEFWYGVRNNLFHGGKDPNIQRDCFLVERAYRTLAAFMENEIMSIPSAYKGF</sequence>
<dbReference type="AlphaFoldDB" id="A0A2Z6IMZ6"/>
<organism evidence="1 2">
    <name type="scientific">Acidithiobacillus ferridurans</name>
    <dbReference type="NCBI Taxonomy" id="1232575"/>
    <lineage>
        <taxon>Bacteria</taxon>
        <taxon>Pseudomonadati</taxon>
        <taxon>Pseudomonadota</taxon>
        <taxon>Acidithiobacillia</taxon>
        <taxon>Acidithiobacillales</taxon>
        <taxon>Acidithiobacillaceae</taxon>
        <taxon>Acidithiobacillus</taxon>
    </lineage>
</organism>
<proteinExistence type="predicted"/>
<dbReference type="EMBL" id="AP018795">
    <property type="protein sequence ID" value="BBF66367.1"/>
    <property type="molecule type" value="Genomic_DNA"/>
</dbReference>
<protein>
    <recommendedName>
        <fullName evidence="3">Apea-like HEPN domain-containing protein</fullName>
    </recommendedName>
</protein>
<accession>A0A2Z6IMZ6</accession>